<dbReference type="FunFam" id="1.20.5.170:FF:000042">
    <property type="entry name" value="Cyclic AMP-responsive element-binding protein 3-like protein 3"/>
    <property type="match status" value="1"/>
</dbReference>
<dbReference type="SMART" id="SM00338">
    <property type="entry name" value="BRLZ"/>
    <property type="match status" value="1"/>
</dbReference>
<feature type="region of interest" description="Disordered" evidence="16">
    <location>
        <begin position="80"/>
        <end position="102"/>
    </location>
</feature>
<accession>A0A8C4QW52</accession>
<dbReference type="PROSITE" id="PS50217">
    <property type="entry name" value="BZIP"/>
    <property type="match status" value="1"/>
</dbReference>
<evidence type="ECO:0000256" key="5">
    <source>
        <dbReference type="ARBA" id="ARBA00022824"/>
    </source>
</evidence>
<dbReference type="PANTHER" id="PTHR45996">
    <property type="entry name" value="AGAP001464-PB"/>
    <property type="match status" value="1"/>
</dbReference>
<keyword evidence="19" id="KW-1185">Reference proteome</keyword>
<dbReference type="PANTHER" id="PTHR45996:SF2">
    <property type="entry name" value="CYCLIC AMP-RESPONSIVE ELEMENT-BINDING PROTEIN 3-LIKE PROTEIN 4"/>
    <property type="match status" value="1"/>
</dbReference>
<keyword evidence="13" id="KW-0325">Glycoprotein</keyword>
<evidence type="ECO:0000256" key="12">
    <source>
        <dbReference type="ARBA" id="ARBA00023163"/>
    </source>
</evidence>
<evidence type="ECO:0000256" key="8">
    <source>
        <dbReference type="ARBA" id="ARBA00023015"/>
    </source>
</evidence>
<evidence type="ECO:0000256" key="2">
    <source>
        <dbReference type="ARBA" id="ARBA00009050"/>
    </source>
</evidence>
<comment type="similarity">
    <text evidence="2">Belongs to the bZIP family. ATF subfamily.</text>
</comment>
<protein>
    <recommendedName>
        <fullName evidence="3">Cyclic AMP-responsive element-binding protein 3-like protein 4</fullName>
    </recommendedName>
</protein>
<evidence type="ECO:0000256" key="10">
    <source>
        <dbReference type="ARBA" id="ARBA00023136"/>
    </source>
</evidence>
<evidence type="ECO:0000256" key="15">
    <source>
        <dbReference type="SAM" id="Coils"/>
    </source>
</evidence>
<keyword evidence="6" id="KW-0735">Signal-anchor</keyword>
<dbReference type="Pfam" id="PF00170">
    <property type="entry name" value="bZIP_1"/>
    <property type="match status" value="1"/>
</dbReference>
<dbReference type="Ensembl" id="ENSEBUT00000021670.1">
    <property type="protein sequence ID" value="ENSEBUP00000021094.1"/>
    <property type="gene ID" value="ENSEBUG00000013040.1"/>
</dbReference>
<keyword evidence="10" id="KW-0472">Membrane</keyword>
<proteinExistence type="inferred from homology"/>
<dbReference type="PROSITE" id="PS00036">
    <property type="entry name" value="BZIP_BASIC"/>
    <property type="match status" value="1"/>
</dbReference>
<evidence type="ECO:0000256" key="6">
    <source>
        <dbReference type="ARBA" id="ARBA00022968"/>
    </source>
</evidence>
<sequence>MMSREEIAELENGNGFRFVLERSTEEQNRVSMESPFVGSSRFFEDWQLDNVCTSHGSEAESLLSAVLHSTEVHSAVNALHSPRDSDSGISEQSESSQSHGNTASAFVVHSNPASSPALLGQCHIKSEEPAPDSNIISIEFDDEWNARIVGSDTFLADTIMPNTSAGHESSRVIDVPLMSDNQECPSLVLLEEEKSMLEHEGISLPTHLPLTKTEERMLKKIRRKIRNKQSAQASRRRKKEYVDGLENRMTDCNEQNQNLKQKLDQLQTQNLSLLSQLSHLQTMVKMTSKKASQTSTCLMVFLCCFVLFVLPSCNPFSKGKTMEEPHIAVRGASRALKGIELDDVEEMKNETALNENTGSDEYLLSESSNVAPHHVVDLLHTGADEKATNTVNEKDKEDTMKDGGNGSRHAAAIVNENTIQQNSNQAIPHSTTRSEAEHVLEVKEIAKVIRTDEM</sequence>
<evidence type="ECO:0000256" key="7">
    <source>
        <dbReference type="ARBA" id="ARBA00022989"/>
    </source>
</evidence>
<dbReference type="GO" id="GO:0000978">
    <property type="term" value="F:RNA polymerase II cis-regulatory region sequence-specific DNA binding"/>
    <property type="evidence" value="ECO:0007669"/>
    <property type="project" value="TreeGrafter"/>
</dbReference>
<dbReference type="GO" id="GO:0000981">
    <property type="term" value="F:DNA-binding transcription factor activity, RNA polymerase II-specific"/>
    <property type="evidence" value="ECO:0007669"/>
    <property type="project" value="TreeGrafter"/>
</dbReference>
<evidence type="ECO:0000313" key="18">
    <source>
        <dbReference type="Ensembl" id="ENSEBUP00000021094.1"/>
    </source>
</evidence>
<keyword evidence="5" id="KW-0256">Endoplasmic reticulum</keyword>
<keyword evidence="9" id="KW-0238">DNA-binding</keyword>
<dbReference type="InterPro" id="IPR046347">
    <property type="entry name" value="bZIP_sf"/>
</dbReference>
<feature type="coiled-coil region" evidence="15">
    <location>
        <begin position="242"/>
        <end position="276"/>
    </location>
</feature>
<reference evidence="18" key="2">
    <citation type="submission" date="2025-09" db="UniProtKB">
        <authorList>
            <consortium name="Ensembl"/>
        </authorList>
    </citation>
    <scope>IDENTIFICATION</scope>
</reference>
<dbReference type="CDD" id="cd14689">
    <property type="entry name" value="bZIP_CREB3"/>
    <property type="match status" value="1"/>
</dbReference>
<feature type="compositionally biased region" description="Low complexity" evidence="16">
    <location>
        <begin position="87"/>
        <end position="98"/>
    </location>
</feature>
<dbReference type="SUPFAM" id="SSF57959">
    <property type="entry name" value="Leucine zipper domain"/>
    <property type="match status" value="1"/>
</dbReference>
<keyword evidence="8" id="KW-0805">Transcription regulation</keyword>
<dbReference type="Proteomes" id="UP000694388">
    <property type="component" value="Unplaced"/>
</dbReference>
<evidence type="ECO:0000256" key="13">
    <source>
        <dbReference type="ARBA" id="ARBA00023180"/>
    </source>
</evidence>
<keyword evidence="11" id="KW-0010">Activator</keyword>
<dbReference type="GO" id="GO:0005789">
    <property type="term" value="C:endoplasmic reticulum membrane"/>
    <property type="evidence" value="ECO:0007669"/>
    <property type="project" value="UniProtKB-SubCell"/>
</dbReference>
<dbReference type="Gene3D" id="1.20.5.170">
    <property type="match status" value="1"/>
</dbReference>
<feature type="domain" description="BZIP" evidence="17">
    <location>
        <begin position="217"/>
        <end position="280"/>
    </location>
</feature>
<dbReference type="InterPro" id="IPR004827">
    <property type="entry name" value="bZIP"/>
</dbReference>
<evidence type="ECO:0000256" key="11">
    <source>
        <dbReference type="ARBA" id="ARBA00023159"/>
    </source>
</evidence>
<dbReference type="GO" id="GO:0005634">
    <property type="term" value="C:nucleus"/>
    <property type="evidence" value="ECO:0007669"/>
    <property type="project" value="TreeGrafter"/>
</dbReference>
<keyword evidence="4" id="KW-0812">Transmembrane</keyword>
<evidence type="ECO:0000256" key="1">
    <source>
        <dbReference type="ARBA" id="ARBA00004648"/>
    </source>
</evidence>
<keyword evidence="15" id="KW-0175">Coiled coil</keyword>
<evidence type="ECO:0000256" key="16">
    <source>
        <dbReference type="SAM" id="MobiDB-lite"/>
    </source>
</evidence>
<comment type="subcellular location">
    <subcellularLocation>
        <location evidence="1">Endoplasmic reticulum membrane</location>
        <topology evidence="1">Single-pass type II membrane protein</topology>
    </subcellularLocation>
</comment>
<dbReference type="InterPro" id="IPR051381">
    <property type="entry name" value="CREB_ATF_subfamily"/>
</dbReference>
<keyword evidence="7" id="KW-1133">Transmembrane helix</keyword>
<keyword evidence="12" id="KW-0804">Transcription</keyword>
<evidence type="ECO:0000313" key="19">
    <source>
        <dbReference type="Proteomes" id="UP000694388"/>
    </source>
</evidence>
<name>A0A8C4QW52_EPTBU</name>
<keyword evidence="14" id="KW-0539">Nucleus</keyword>
<evidence type="ECO:0000256" key="9">
    <source>
        <dbReference type="ARBA" id="ARBA00023125"/>
    </source>
</evidence>
<evidence type="ECO:0000259" key="17">
    <source>
        <dbReference type="PROSITE" id="PS50217"/>
    </source>
</evidence>
<evidence type="ECO:0000256" key="4">
    <source>
        <dbReference type="ARBA" id="ARBA00022692"/>
    </source>
</evidence>
<dbReference type="GeneTree" id="ENSGT00940000160806"/>
<evidence type="ECO:0000256" key="3">
    <source>
        <dbReference type="ARBA" id="ARBA00013878"/>
    </source>
</evidence>
<reference evidence="18" key="1">
    <citation type="submission" date="2025-08" db="UniProtKB">
        <authorList>
            <consortium name="Ensembl"/>
        </authorList>
    </citation>
    <scope>IDENTIFICATION</scope>
</reference>
<evidence type="ECO:0000256" key="14">
    <source>
        <dbReference type="ARBA" id="ARBA00023242"/>
    </source>
</evidence>
<organism evidence="18 19">
    <name type="scientific">Eptatretus burgeri</name>
    <name type="common">Inshore hagfish</name>
    <dbReference type="NCBI Taxonomy" id="7764"/>
    <lineage>
        <taxon>Eukaryota</taxon>
        <taxon>Metazoa</taxon>
        <taxon>Chordata</taxon>
        <taxon>Craniata</taxon>
        <taxon>Vertebrata</taxon>
        <taxon>Cyclostomata</taxon>
        <taxon>Myxini</taxon>
        <taxon>Myxiniformes</taxon>
        <taxon>Myxinidae</taxon>
        <taxon>Eptatretinae</taxon>
        <taxon>Eptatretus</taxon>
    </lineage>
</organism>
<dbReference type="AlphaFoldDB" id="A0A8C4QW52"/>